<sequence length="301" mass="30196">MCAHGTGQRVVDPAGRRGIPAGSPLVGNLGPHVVHAAREERTGLVPAEVDGPLRVVVGQAVVLRGLATDRRGRQGHPRAIVREVAFRTTAPARGVELEVRGLVAGGEGEIGLDGGGRRGRIVDALEGGGAGLVRGAGAAGSAAAVVAAGLARAGRGAVRNDAFVRRVADLGPAVAGLAEAVAIVAVDEEIPVAVVAIVADVLDVGTDAIAVIFATHTLARRDVVYLRAPPEEIHGHAGRAGRGAFAVVTAAELGGGVDAALGGITRIGRAGIAVVALERDARRTDAGLARFVAVAHRRVAA</sequence>
<dbReference type="Proteomes" id="UP000034849">
    <property type="component" value="Unassembled WGS sequence"/>
</dbReference>
<dbReference type="EMBL" id="LBSX01000013">
    <property type="protein sequence ID" value="KKQ27207.1"/>
    <property type="molecule type" value="Genomic_DNA"/>
</dbReference>
<proteinExistence type="predicted"/>
<name>A0A0G0GB81_9BACT</name>
<dbReference type="AlphaFoldDB" id="A0A0G0GB81"/>
<evidence type="ECO:0000313" key="2">
    <source>
        <dbReference type="Proteomes" id="UP000034849"/>
    </source>
</evidence>
<reference evidence="1 2" key="1">
    <citation type="journal article" date="2015" name="Nature">
        <title>rRNA introns, odd ribosomes, and small enigmatic genomes across a large radiation of phyla.</title>
        <authorList>
            <person name="Brown C.T."/>
            <person name="Hug L.A."/>
            <person name="Thomas B.C."/>
            <person name="Sharon I."/>
            <person name="Castelle C.J."/>
            <person name="Singh A."/>
            <person name="Wilkins M.J."/>
            <person name="Williams K.H."/>
            <person name="Banfield J.F."/>
        </authorList>
    </citation>
    <scope>NUCLEOTIDE SEQUENCE [LARGE SCALE GENOMIC DNA]</scope>
</reference>
<evidence type="ECO:0000313" key="1">
    <source>
        <dbReference type="EMBL" id="KKQ27207.1"/>
    </source>
</evidence>
<organism evidence="1 2">
    <name type="scientific">Candidatus Magasanikbacteria bacterium GW2011_GWC2_37_14</name>
    <dbReference type="NCBI Taxonomy" id="1619046"/>
    <lineage>
        <taxon>Bacteria</taxon>
        <taxon>Candidatus Magasanikiibacteriota</taxon>
    </lineage>
</organism>
<gene>
    <name evidence="1" type="ORF">US42_C0013G0016</name>
</gene>
<protein>
    <submittedName>
        <fullName evidence="1">Uncharacterized protein</fullName>
    </submittedName>
</protein>
<feature type="non-terminal residue" evidence="1">
    <location>
        <position position="301"/>
    </location>
</feature>
<comment type="caution">
    <text evidence="1">The sequence shown here is derived from an EMBL/GenBank/DDBJ whole genome shotgun (WGS) entry which is preliminary data.</text>
</comment>
<accession>A0A0G0GB81</accession>